<sequence>MEITAKTVVFVIGAPGSGKGTLCRRLSDEYAFYHVSVGDTLRRLVSSSRMDRLTTSRVQRGELVSTEVLIDVLQDSIKGSVCSSCNLILVDGLPRQLDQAMPVENKASIGSPALVLFFNCREEVAKNRFLTRKLPGRERDDAVIFQKRYDEFAMENSKILKMYQERDLLVEVMSIVYFLFMLNSGQIDTNGETEISYKALVNSLSNTLLASHFGKMRESLC</sequence>
<name>A0AAD4IHY6_9PLEO</name>
<protein>
    <submittedName>
        <fullName evidence="5">UMP-CMP kinase</fullName>
        <ecNumber evidence="5">2.7.4.14</ecNumber>
    </submittedName>
</protein>
<keyword evidence="3 4" id="KW-0418">Kinase</keyword>
<dbReference type="EMBL" id="JAANER010000001">
    <property type="protein sequence ID" value="KAG9194912.1"/>
    <property type="molecule type" value="Genomic_DNA"/>
</dbReference>
<dbReference type="EC" id="2.7.4.14" evidence="5"/>
<accession>A0AAD4IHY6</accession>
<dbReference type="PANTHER" id="PTHR23359">
    <property type="entry name" value="NUCLEOTIDE KINASE"/>
    <property type="match status" value="1"/>
</dbReference>
<dbReference type="SUPFAM" id="SSF52540">
    <property type="entry name" value="P-loop containing nucleoside triphosphate hydrolases"/>
    <property type="match status" value="1"/>
</dbReference>
<evidence type="ECO:0000256" key="1">
    <source>
        <dbReference type="ARBA" id="ARBA00022679"/>
    </source>
</evidence>
<keyword evidence="6" id="KW-1185">Reference proteome</keyword>
<keyword evidence="2" id="KW-0547">Nucleotide-binding</keyword>
<dbReference type="InterPro" id="IPR000850">
    <property type="entry name" value="Adenylat/UMP-CMP_kin"/>
</dbReference>
<dbReference type="GO" id="GO:0019205">
    <property type="term" value="F:nucleobase-containing compound kinase activity"/>
    <property type="evidence" value="ECO:0007669"/>
    <property type="project" value="InterPro"/>
</dbReference>
<dbReference type="GO" id="GO:0005524">
    <property type="term" value="F:ATP binding"/>
    <property type="evidence" value="ECO:0007669"/>
    <property type="project" value="InterPro"/>
</dbReference>
<organism evidence="5 6">
    <name type="scientific">Alternaria panax</name>
    <dbReference type="NCBI Taxonomy" id="48097"/>
    <lineage>
        <taxon>Eukaryota</taxon>
        <taxon>Fungi</taxon>
        <taxon>Dikarya</taxon>
        <taxon>Ascomycota</taxon>
        <taxon>Pezizomycotina</taxon>
        <taxon>Dothideomycetes</taxon>
        <taxon>Pleosporomycetidae</taxon>
        <taxon>Pleosporales</taxon>
        <taxon>Pleosporineae</taxon>
        <taxon>Pleosporaceae</taxon>
        <taxon>Alternaria</taxon>
        <taxon>Alternaria sect. Panax</taxon>
    </lineage>
</organism>
<gene>
    <name evidence="5" type="ORF">G6011_00032</name>
</gene>
<evidence type="ECO:0000256" key="4">
    <source>
        <dbReference type="RuleBase" id="RU003330"/>
    </source>
</evidence>
<evidence type="ECO:0000256" key="2">
    <source>
        <dbReference type="ARBA" id="ARBA00022741"/>
    </source>
</evidence>
<comment type="similarity">
    <text evidence="4">Belongs to the adenylate kinase family.</text>
</comment>
<dbReference type="AlphaFoldDB" id="A0AAD4IHY6"/>
<dbReference type="Proteomes" id="UP001199106">
    <property type="component" value="Unassembled WGS sequence"/>
</dbReference>
<reference evidence="5" key="1">
    <citation type="submission" date="2021-07" db="EMBL/GenBank/DDBJ databases">
        <title>Genome Resource of American Ginseng Black Spot Pathogen Alternaria panax.</title>
        <authorList>
            <person name="Qiu C."/>
            <person name="Wang W."/>
            <person name="Liu Z."/>
        </authorList>
    </citation>
    <scope>NUCLEOTIDE SEQUENCE</scope>
    <source>
        <strain evidence="5">BNCC115425</strain>
    </source>
</reference>
<proteinExistence type="inferred from homology"/>
<dbReference type="Pfam" id="PF00406">
    <property type="entry name" value="ADK"/>
    <property type="match status" value="1"/>
</dbReference>
<evidence type="ECO:0000313" key="6">
    <source>
        <dbReference type="Proteomes" id="UP001199106"/>
    </source>
</evidence>
<keyword evidence="1 4" id="KW-0808">Transferase</keyword>
<evidence type="ECO:0000313" key="5">
    <source>
        <dbReference type="EMBL" id="KAG9194912.1"/>
    </source>
</evidence>
<evidence type="ECO:0000256" key="3">
    <source>
        <dbReference type="ARBA" id="ARBA00022777"/>
    </source>
</evidence>
<dbReference type="PRINTS" id="PR00094">
    <property type="entry name" value="ADENYLTKNASE"/>
</dbReference>
<dbReference type="InterPro" id="IPR027417">
    <property type="entry name" value="P-loop_NTPase"/>
</dbReference>
<dbReference type="Gene3D" id="3.40.50.300">
    <property type="entry name" value="P-loop containing nucleotide triphosphate hydrolases"/>
    <property type="match status" value="1"/>
</dbReference>
<comment type="caution">
    <text evidence="5">The sequence shown here is derived from an EMBL/GenBank/DDBJ whole genome shotgun (WGS) entry which is preliminary data.</text>
</comment>
<dbReference type="GO" id="GO:0006139">
    <property type="term" value="P:nucleobase-containing compound metabolic process"/>
    <property type="evidence" value="ECO:0007669"/>
    <property type="project" value="InterPro"/>
</dbReference>
<dbReference type="CDD" id="cd01428">
    <property type="entry name" value="ADK"/>
    <property type="match status" value="1"/>
</dbReference>